<organism evidence="2 3">
    <name type="scientific">Candidatus Magasanikbacteria bacterium RIFCSPLOWO2_01_FULL_40_15</name>
    <dbReference type="NCBI Taxonomy" id="1798686"/>
    <lineage>
        <taxon>Bacteria</taxon>
        <taxon>Candidatus Magasanikiibacteriota</taxon>
    </lineage>
</organism>
<evidence type="ECO:0000313" key="3">
    <source>
        <dbReference type="Proteomes" id="UP000177040"/>
    </source>
</evidence>
<dbReference type="EMBL" id="MFQH01000016">
    <property type="protein sequence ID" value="OGH78199.1"/>
    <property type="molecule type" value="Genomic_DNA"/>
</dbReference>
<dbReference type="Proteomes" id="UP000177040">
    <property type="component" value="Unassembled WGS sequence"/>
</dbReference>
<proteinExistence type="predicted"/>
<sequence>MFLWTVLISLLTLHTSSVVLAVSVSEDAFSTAEVTELQILDYVIGGGTGDNDHHVLALENGETSKLLYLTSPDGDSNFTSTTLKSSITSFGKANLLLDSGGDPHVVWTEGQGGGATLTYYKESSSATWYSTITVTSTTSTADLPGFALFETAGGTDYSGKEGVDNPIIFLCDSARGTDLVYYTVADSSGTGNSLDFIDSPYTVIGSNGSNCADVAVAVDTNDSLLLLGLGQESGDTGTIFTCDQHSGWACQDDLVTGVYSYDAQGYGRNWKDSLDLVNGGGGNFFGLFLSGNSGDTSTAVKIMKSSNGNWGSPVTIASGADIGETNAHIGVDDTLSRLWVTYFDENNDNLYIAYSDDSGTTWTTASSDSTLKIDTSMSIDNTAPESYANIAFDSAATNVLYVAASEHLGSNDYYAARYKITDLPAQSGGSSVPEFSTYVYIITFLIGFALIQHKFNSPNFPGQSPFAGA</sequence>
<keyword evidence="1" id="KW-0732">Signal</keyword>
<comment type="caution">
    <text evidence="2">The sequence shown here is derived from an EMBL/GenBank/DDBJ whole genome shotgun (WGS) entry which is preliminary data.</text>
</comment>
<evidence type="ECO:0000256" key="1">
    <source>
        <dbReference type="SAM" id="SignalP"/>
    </source>
</evidence>
<evidence type="ECO:0000313" key="2">
    <source>
        <dbReference type="EMBL" id="OGH78199.1"/>
    </source>
</evidence>
<feature type="chain" id="PRO_5009525686" description="Sialidase domain-containing protein" evidence="1">
    <location>
        <begin position="22"/>
        <end position="469"/>
    </location>
</feature>
<protein>
    <recommendedName>
        <fullName evidence="4">Sialidase domain-containing protein</fullName>
    </recommendedName>
</protein>
<dbReference type="InterPro" id="IPR036278">
    <property type="entry name" value="Sialidase_sf"/>
</dbReference>
<dbReference type="AlphaFoldDB" id="A0A1F6N2P7"/>
<reference evidence="2 3" key="1">
    <citation type="journal article" date="2016" name="Nat. Commun.">
        <title>Thousands of microbial genomes shed light on interconnected biogeochemical processes in an aquifer system.</title>
        <authorList>
            <person name="Anantharaman K."/>
            <person name="Brown C.T."/>
            <person name="Hug L.A."/>
            <person name="Sharon I."/>
            <person name="Castelle C.J."/>
            <person name="Probst A.J."/>
            <person name="Thomas B.C."/>
            <person name="Singh A."/>
            <person name="Wilkins M.J."/>
            <person name="Karaoz U."/>
            <person name="Brodie E.L."/>
            <person name="Williams K.H."/>
            <person name="Hubbard S.S."/>
            <person name="Banfield J.F."/>
        </authorList>
    </citation>
    <scope>NUCLEOTIDE SEQUENCE [LARGE SCALE GENOMIC DNA]</scope>
</reference>
<name>A0A1F6N2P7_9BACT</name>
<gene>
    <name evidence="2" type="ORF">A2983_00090</name>
</gene>
<feature type="signal peptide" evidence="1">
    <location>
        <begin position="1"/>
        <end position="21"/>
    </location>
</feature>
<evidence type="ECO:0008006" key="4">
    <source>
        <dbReference type="Google" id="ProtNLM"/>
    </source>
</evidence>
<dbReference type="SUPFAM" id="SSF50939">
    <property type="entry name" value="Sialidases"/>
    <property type="match status" value="1"/>
</dbReference>
<accession>A0A1F6N2P7</accession>